<evidence type="ECO:0000313" key="3">
    <source>
        <dbReference type="Proteomes" id="UP000037392"/>
    </source>
</evidence>
<feature type="domain" description="Histidine kinase/HSP90-like ATPase" evidence="1">
    <location>
        <begin position="18"/>
        <end position="137"/>
    </location>
</feature>
<protein>
    <recommendedName>
        <fullName evidence="1">Histidine kinase/HSP90-like ATPase domain-containing protein</fullName>
    </recommendedName>
</protein>
<dbReference type="GeneID" id="93164720"/>
<evidence type="ECO:0000259" key="1">
    <source>
        <dbReference type="Pfam" id="PF13581"/>
    </source>
</evidence>
<dbReference type="OrthoDB" id="9797578at2"/>
<gene>
    <name evidence="2" type="ORF">HMPREF9470_01273</name>
</gene>
<comment type="caution">
    <text evidence="2">The sequence shown here is derived from an EMBL/GenBank/DDBJ whole genome shotgun (WGS) entry which is preliminary data.</text>
</comment>
<accession>A0A0J9CC40</accession>
<dbReference type="AlphaFoldDB" id="A0A0J9CC40"/>
<dbReference type="Pfam" id="PF13581">
    <property type="entry name" value="HATPase_c_2"/>
    <property type="match status" value="1"/>
</dbReference>
<dbReference type="PATRIC" id="fig|742734.4.peg.1367"/>
<proteinExistence type="predicted"/>
<evidence type="ECO:0000313" key="2">
    <source>
        <dbReference type="EMBL" id="KMW22738.1"/>
    </source>
</evidence>
<organism evidence="2 3">
    <name type="scientific">[Clostridium] citroniae WAL-19142</name>
    <dbReference type="NCBI Taxonomy" id="742734"/>
    <lineage>
        <taxon>Bacteria</taxon>
        <taxon>Bacillati</taxon>
        <taxon>Bacillota</taxon>
        <taxon>Clostridia</taxon>
        <taxon>Lachnospirales</taxon>
        <taxon>Lachnospiraceae</taxon>
        <taxon>Enterocloster</taxon>
    </lineage>
</organism>
<dbReference type="EMBL" id="ADLK01000008">
    <property type="protein sequence ID" value="KMW22738.1"/>
    <property type="molecule type" value="Genomic_DNA"/>
</dbReference>
<dbReference type="Proteomes" id="UP000037392">
    <property type="component" value="Unassembled WGS sequence"/>
</dbReference>
<name>A0A0J9CC40_9FIRM</name>
<dbReference type="SUPFAM" id="SSF55874">
    <property type="entry name" value="ATPase domain of HSP90 chaperone/DNA topoisomerase II/histidine kinase"/>
    <property type="match status" value="1"/>
</dbReference>
<dbReference type="InterPro" id="IPR003594">
    <property type="entry name" value="HATPase_dom"/>
</dbReference>
<dbReference type="Gene3D" id="3.30.565.10">
    <property type="entry name" value="Histidine kinase-like ATPase, C-terminal domain"/>
    <property type="match status" value="1"/>
</dbReference>
<dbReference type="InterPro" id="IPR036890">
    <property type="entry name" value="HATPase_C_sf"/>
</dbReference>
<sequence>MEDAIVLTYDISADDFTRAGEASSDVKRKLKQMGVDPEAIRKVAIAMYEGEINMVIHASGGLITVEITPQQIKMILADVGPGIPDVELAMQAGYSTAPDEIRSLGFGAGMGLPNMKKYSDNMEIDTKLGEGTTITMTVKI</sequence>
<dbReference type="RefSeq" id="WP_045092063.1">
    <property type="nucleotide sequence ID" value="NZ_KQ235876.1"/>
</dbReference>
<reference evidence="2 3" key="1">
    <citation type="submission" date="2011-04" db="EMBL/GenBank/DDBJ databases">
        <title>The Genome Sequence of Clostridium citroniae WAL-19142.</title>
        <authorList>
            <consortium name="The Broad Institute Genome Sequencing Platform"/>
            <person name="Earl A."/>
            <person name="Ward D."/>
            <person name="Feldgarden M."/>
            <person name="Gevers D."/>
            <person name="Warren Y.A."/>
            <person name="Tyrrell K.L."/>
            <person name="Citron D.M."/>
            <person name="Goldstein E.J."/>
            <person name="Daigneault M."/>
            <person name="Allen-Vercoe E."/>
            <person name="Young S.K."/>
            <person name="Zeng Q."/>
            <person name="Gargeya S."/>
            <person name="Fitzgerald M."/>
            <person name="Haas B."/>
            <person name="Abouelleil A."/>
            <person name="Alvarado L."/>
            <person name="Arachchi H.M."/>
            <person name="Berlin A."/>
            <person name="Brown A."/>
            <person name="Chapman S.B."/>
            <person name="Chen Z."/>
            <person name="Dunbar C."/>
            <person name="Freedman E."/>
            <person name="Gearin G."/>
            <person name="Gellesch M."/>
            <person name="Goldberg J."/>
            <person name="Griggs A."/>
            <person name="Gujja S."/>
            <person name="Heilman E.R."/>
            <person name="Heiman D."/>
            <person name="Howarth C."/>
            <person name="Larson L."/>
            <person name="Lui A."/>
            <person name="MacDonald P.J."/>
            <person name="Mehta T."/>
            <person name="Montmayeur A."/>
            <person name="Murphy C."/>
            <person name="Neiman D."/>
            <person name="Pearson M."/>
            <person name="Priest M."/>
            <person name="Roberts A."/>
            <person name="Saif S."/>
            <person name="Shea T."/>
            <person name="Shenoy N."/>
            <person name="Sisk P."/>
            <person name="Stolte C."/>
            <person name="Sykes S."/>
            <person name="White J."/>
            <person name="Yandava C."/>
            <person name="Wortman J."/>
            <person name="Nusbaum C."/>
            <person name="Birren B."/>
        </authorList>
    </citation>
    <scope>NUCLEOTIDE SEQUENCE [LARGE SCALE GENOMIC DNA]</scope>
    <source>
        <strain evidence="2 3">WAL-19142</strain>
    </source>
</reference>